<evidence type="ECO:0000256" key="1">
    <source>
        <dbReference type="ARBA" id="ARBA00004922"/>
    </source>
</evidence>
<dbReference type="InterPro" id="IPR003137">
    <property type="entry name" value="PA_domain"/>
</dbReference>
<dbReference type="SUPFAM" id="SSF53756">
    <property type="entry name" value="UDP-Glycosyltransferase/glycogen phosphorylase"/>
    <property type="match status" value="1"/>
</dbReference>
<feature type="domain" description="O-GlcNAc transferase C-terminal" evidence="7">
    <location>
        <begin position="513"/>
        <end position="664"/>
    </location>
</feature>
<reference evidence="8" key="1">
    <citation type="journal article" date="2014" name="Genome Biol. Evol.">
        <title>The secreted proteins of Achlya hypogyna and Thraustotheca clavata identify the ancestral oomycete secretome and reveal gene acquisitions by horizontal gene transfer.</title>
        <authorList>
            <person name="Misner I."/>
            <person name="Blouin N."/>
            <person name="Leonard G."/>
            <person name="Richards T.A."/>
            <person name="Lane C.E."/>
        </authorList>
    </citation>
    <scope>NUCLEOTIDE SEQUENCE</scope>
    <source>
        <strain evidence="8">ATCC 48635</strain>
    </source>
</reference>
<feature type="chain" id="PRO_5002037056" evidence="5">
    <location>
        <begin position="23"/>
        <end position="874"/>
    </location>
</feature>
<dbReference type="SUPFAM" id="SSF48452">
    <property type="entry name" value="TPR-like"/>
    <property type="match status" value="1"/>
</dbReference>
<dbReference type="PANTHER" id="PTHR44998:SF1">
    <property type="entry name" value="UDP-N-ACETYLGLUCOSAMINE--PEPTIDE N-ACETYLGLUCOSAMINYLTRANSFERASE 110 KDA SUBUNIT"/>
    <property type="match status" value="1"/>
</dbReference>
<dbReference type="Gene3D" id="3.40.50.2000">
    <property type="entry name" value="Glycogen Phosphorylase B"/>
    <property type="match status" value="1"/>
</dbReference>
<comment type="pathway">
    <text evidence="1">Protein modification; protein glycosylation.</text>
</comment>
<dbReference type="GO" id="GO:0006493">
    <property type="term" value="P:protein O-linked glycosylation"/>
    <property type="evidence" value="ECO:0007669"/>
    <property type="project" value="TreeGrafter"/>
</dbReference>
<dbReference type="Gene3D" id="3.40.50.11380">
    <property type="match status" value="1"/>
</dbReference>
<evidence type="ECO:0000259" key="6">
    <source>
        <dbReference type="Pfam" id="PF02225"/>
    </source>
</evidence>
<feature type="domain" description="O-GlcNAc transferase C-terminal" evidence="7">
    <location>
        <begin position="682"/>
        <end position="845"/>
    </location>
</feature>
<keyword evidence="3" id="KW-0677">Repeat</keyword>
<evidence type="ECO:0000313" key="8">
    <source>
        <dbReference type="EMBL" id="AIG55953.1"/>
    </source>
</evidence>
<organism evidence="8">
    <name type="scientific">Achlya hypogyna</name>
    <name type="common">Oomycete</name>
    <name type="synonym">Protoachlya hypogyna</name>
    <dbReference type="NCBI Taxonomy" id="1202772"/>
    <lineage>
        <taxon>Eukaryota</taxon>
        <taxon>Sar</taxon>
        <taxon>Stramenopiles</taxon>
        <taxon>Oomycota</taxon>
        <taxon>Saprolegniomycetes</taxon>
        <taxon>Saprolegniales</taxon>
        <taxon>Achlyaceae</taxon>
        <taxon>Achlya</taxon>
    </lineage>
</organism>
<dbReference type="Gene3D" id="3.50.30.30">
    <property type="match status" value="1"/>
</dbReference>
<dbReference type="PANTHER" id="PTHR44998">
    <property type="match status" value="1"/>
</dbReference>
<keyword evidence="5" id="KW-0732">Signal</keyword>
<dbReference type="Pfam" id="PF13844">
    <property type="entry name" value="Glyco_transf_41"/>
    <property type="match status" value="2"/>
</dbReference>
<keyword evidence="4" id="KW-0802">TPR repeat</keyword>
<evidence type="ECO:0000256" key="2">
    <source>
        <dbReference type="ARBA" id="ARBA00022679"/>
    </source>
</evidence>
<evidence type="ECO:0000256" key="5">
    <source>
        <dbReference type="SAM" id="SignalP"/>
    </source>
</evidence>
<keyword evidence="2" id="KW-0808">Transferase</keyword>
<name>A0A0A7CN99_ACHHY</name>
<dbReference type="InterPro" id="IPR029489">
    <property type="entry name" value="OGT/SEC/SPY_C"/>
</dbReference>
<evidence type="ECO:0000256" key="3">
    <source>
        <dbReference type="ARBA" id="ARBA00022737"/>
    </source>
</evidence>
<protein>
    <submittedName>
        <fullName evidence="8">Secreted protein</fullName>
    </submittedName>
</protein>
<dbReference type="GO" id="GO:0016757">
    <property type="term" value="F:glycosyltransferase activity"/>
    <property type="evidence" value="ECO:0007669"/>
    <property type="project" value="TreeGrafter"/>
</dbReference>
<evidence type="ECO:0000256" key="4">
    <source>
        <dbReference type="ARBA" id="ARBA00022803"/>
    </source>
</evidence>
<dbReference type="InterPro" id="IPR011990">
    <property type="entry name" value="TPR-like_helical_dom_sf"/>
</dbReference>
<evidence type="ECO:0000259" key="7">
    <source>
        <dbReference type="Pfam" id="PF13844"/>
    </source>
</evidence>
<dbReference type="EMBL" id="KM038492">
    <property type="protein sequence ID" value="AIG55953.1"/>
    <property type="molecule type" value="Genomic_DNA"/>
</dbReference>
<dbReference type="Pfam" id="PF02225">
    <property type="entry name" value="PA"/>
    <property type="match status" value="1"/>
</dbReference>
<dbReference type="AlphaFoldDB" id="A0A0A7CN99"/>
<accession>A0A0A7CN99</accession>
<proteinExistence type="predicted"/>
<sequence length="874" mass="95440">MRQAVASALAWAGLVLLGDAAARAPATHNQGCALRLGDEKIPCELALFGGFITNASFDAVVIADPIAGCSHLKTQVAPETLVVVQRGGCSFTDKLRHVEDTGAQYMVLVNTDDALFSMQTLEWVNSSVVAISVTSTSGNILLRGTAGTPQTGILTHEASWPQQCALRIQQLVATNVPRVAATTFADCHRRMQLLQQSPQSAANVFYTQTTKLFSEGPYSQWDAFQTNALASATAAAALAPSASSLVVAGQQRQLWGDLDASLAEFQAAIALAPPEPQRTQAVCGGALSAFLLGEYSTAKQLFDACPAAWKFPSIYAVPALSLRGLLGHADQTALRALLTSANASACSLVRNQAGRTSLAFTSPVAKYFFETSTQMGVFLDELGAFEASLTHFRVGLRLCGEVSGLRVPVAVLARWLKFTIRVALAVPTVFSSLDVMKSWLHQLTTRVQSFHWATNETERLRPEDAAYLRWTITPPTMFVGYHGLPVVELQGHIAALYDRLYPPALPHLAPVASSSSGRKRVGFVSSWFRSHSVGKLMRGVIAHLDRSALEVIVFATSHFFAVTPTDAITAEIQTSADRFVVLPANQVAALELLELEGLDVVVFPEIGMDAWMYFLARHRVARVQCVFWGHPITTGLPSVDYFVASDLYVGDLAADEYSEQLVRFSSLSFYYHKPSLPPLSRDRRAFHLPESAHIYICPQTLMKLHVTFDDALVRILEADPRSYIVLLYSPSQILWKHRVRDRLKARTPTNERIIFVEAQPYEGFMQLLSVADVMLDPFPFGGGVTTLDALAIGLPVVTLPSRQTVVELAAGFYRYINSSCCIASDLADYVAKAVALASDPDLRAKKAREILDAHERIYQDAATANEWNTFLRMV</sequence>
<feature type="signal peptide" evidence="5">
    <location>
        <begin position="1"/>
        <end position="22"/>
    </location>
</feature>
<feature type="domain" description="PA" evidence="6">
    <location>
        <begin position="65"/>
        <end position="140"/>
    </location>
</feature>